<dbReference type="InterPro" id="IPR058625">
    <property type="entry name" value="MdtA-like_BSH"/>
</dbReference>
<accession>A0A090N7B9</accession>
<comment type="similarity">
    <text evidence="1">Belongs to the membrane fusion protein (MFP) (TC 8.A.1) family.</text>
</comment>
<dbReference type="PANTHER" id="PTHR30367:SF1">
    <property type="entry name" value="MULTIDRUG RESISTANCE PROTEIN MDTN"/>
    <property type="match status" value="1"/>
</dbReference>
<dbReference type="NCBIfam" id="TIGR01730">
    <property type="entry name" value="RND_mfp"/>
    <property type="match status" value="1"/>
</dbReference>
<dbReference type="SUPFAM" id="SSF111369">
    <property type="entry name" value="HlyD-like secretion proteins"/>
    <property type="match status" value="1"/>
</dbReference>
<protein>
    <submittedName>
        <fullName evidence="4">Inner membrane protein YiaV</fullName>
    </submittedName>
</protein>
<keyword evidence="2" id="KW-0812">Transmembrane</keyword>
<dbReference type="Proteomes" id="UP000035762">
    <property type="component" value="Unassembled WGS sequence"/>
</dbReference>
<dbReference type="Gene3D" id="2.40.50.100">
    <property type="match status" value="1"/>
</dbReference>
<evidence type="ECO:0000313" key="5">
    <source>
        <dbReference type="Proteomes" id="UP000035762"/>
    </source>
</evidence>
<dbReference type="STRING" id="1035.BN961_01747"/>
<dbReference type="GO" id="GO:0022857">
    <property type="term" value="F:transmembrane transporter activity"/>
    <property type="evidence" value="ECO:0007669"/>
    <property type="project" value="InterPro"/>
</dbReference>
<gene>
    <name evidence="4" type="primary">yiaV</name>
    <name evidence="4" type="ORF">BN961_01747</name>
</gene>
<feature type="transmembrane region" description="Helical" evidence="2">
    <location>
        <begin position="51"/>
        <end position="69"/>
    </location>
</feature>
<sequence>MNDLVVGISVLAVRPALPHGVARVNVYLVLLFVLVKLHIVRFNLFWKVSPLLVLCLLMFGLFIPMGWGAPSGPTLVVRQSIAIVPDVAGEVIDVPVEPNTRLKAGDVLFKIDPVPYQAQVGALEAQLKLSELRLAQMTQLLERDSGRAFDVQQRQSEVDQLKAQLEGAKWNLDKTVVRAPSDGYVTNVALRKGARVSNLPLSPVMAFIDTSDTLIGVEIDQIYARYLKAGQPVEVTFKFRPGQVYTGKVETVLQAISAGQVQVSGTAVTPKGIQAGPLVVRIRLNDAAVAEDLPAGSAGAAAIFTDHIKSAHIIRKVLLRQIAITNYINPL</sequence>
<name>A0A090N7B9_AFIFE</name>
<evidence type="ECO:0000313" key="4">
    <source>
        <dbReference type="EMBL" id="CEG08333.1"/>
    </source>
</evidence>
<dbReference type="Pfam" id="PF25917">
    <property type="entry name" value="BSH_RND"/>
    <property type="match status" value="1"/>
</dbReference>
<dbReference type="GO" id="GO:0016020">
    <property type="term" value="C:membrane"/>
    <property type="evidence" value="ECO:0007669"/>
    <property type="project" value="InterPro"/>
</dbReference>
<dbReference type="EMBL" id="CCAZ020000001">
    <property type="protein sequence ID" value="CEG08333.1"/>
    <property type="molecule type" value="Genomic_DNA"/>
</dbReference>
<dbReference type="InterPro" id="IPR006143">
    <property type="entry name" value="RND_pump_MFP"/>
</dbReference>
<proteinExistence type="inferred from homology"/>
<keyword evidence="2" id="KW-0472">Membrane</keyword>
<feature type="domain" description="Multidrug resistance protein MdtA-like barrel-sandwich hybrid" evidence="3">
    <location>
        <begin position="81"/>
        <end position="198"/>
    </location>
</feature>
<dbReference type="Gene3D" id="2.40.30.170">
    <property type="match status" value="1"/>
</dbReference>
<organism evidence="4 5">
    <name type="scientific">Afipia felis</name>
    <name type="common">Cat scratch disease bacillus</name>
    <dbReference type="NCBI Taxonomy" id="1035"/>
    <lineage>
        <taxon>Bacteria</taxon>
        <taxon>Pseudomonadati</taxon>
        <taxon>Pseudomonadota</taxon>
        <taxon>Alphaproteobacteria</taxon>
        <taxon>Hyphomicrobiales</taxon>
        <taxon>Nitrobacteraceae</taxon>
        <taxon>Afipia</taxon>
    </lineage>
</organism>
<dbReference type="AlphaFoldDB" id="A0A090N7B9"/>
<dbReference type="PANTHER" id="PTHR30367">
    <property type="entry name" value="P-HYDROXYBENZOIC ACID EFFLUX PUMP SUBUNIT AAEA-RELATED"/>
    <property type="match status" value="1"/>
</dbReference>
<comment type="caution">
    <text evidence="4">The sequence shown here is derived from an EMBL/GenBank/DDBJ whole genome shotgun (WGS) entry which is preliminary data.</text>
</comment>
<evidence type="ECO:0000259" key="3">
    <source>
        <dbReference type="Pfam" id="PF25917"/>
    </source>
</evidence>
<reference evidence="4 5" key="1">
    <citation type="journal article" date="2014" name="Genome Announc.">
        <title>Genome Sequence of Afipia felis Strain 76713, Isolated in Hospital Water Using an Amoeba Co-Culture Procedure.</title>
        <authorList>
            <person name="Benamar S."/>
            <person name="La Scola B."/>
            <person name="Croce O."/>
        </authorList>
    </citation>
    <scope>NUCLEOTIDE SEQUENCE [LARGE SCALE GENOMIC DNA]</scope>
    <source>
        <strain evidence="4 5">76713</strain>
    </source>
</reference>
<dbReference type="InterPro" id="IPR050393">
    <property type="entry name" value="MFP_Efflux_Pump"/>
</dbReference>
<feature type="transmembrane region" description="Helical" evidence="2">
    <location>
        <begin position="20"/>
        <end position="39"/>
    </location>
</feature>
<dbReference type="RefSeq" id="WP_433994092.1">
    <property type="nucleotide sequence ID" value="NZ_CCAZ020000001.1"/>
</dbReference>
<keyword evidence="2" id="KW-1133">Transmembrane helix</keyword>
<evidence type="ECO:0000256" key="1">
    <source>
        <dbReference type="ARBA" id="ARBA00009477"/>
    </source>
</evidence>
<evidence type="ECO:0000256" key="2">
    <source>
        <dbReference type="SAM" id="Phobius"/>
    </source>
</evidence>
<keyword evidence="5" id="KW-1185">Reference proteome</keyword>